<accession>A0A8S1IK32</accession>
<dbReference type="SUPFAM" id="SSF53850">
    <property type="entry name" value="Periplasmic binding protein-like II"/>
    <property type="match status" value="1"/>
</dbReference>
<evidence type="ECO:0000256" key="10">
    <source>
        <dbReference type="ARBA" id="ARBA00022741"/>
    </source>
</evidence>
<sequence>MKTSLDGGIGLSFRSSRTPGARSAARPPAAGFNRGQVVRQSRWRQVCSAASGLGASPVDQNGLPVATGSQAPSGSEDVGEGMVKFGFPKGSLQKSTEDLFGRAGFRLKISERSYFPQIDDDQLWLLLLRSQEISRFVEDGVLDAGICGHDWIVENGSDVVEVCELQYSKATSSPARWVLAVEENSDVQTVKDLEGQIVASELVKTTERFFKDRGVNIKVEYSWGATEVKARIPGIGGIVDITETGSSLKANKLRIIDTILSSTTRLVANKSAWEDKVKRQKIEDLAVLLQGAILGRRKVGLKMNLPTSKLDAISSILPSALSPTVSTLVDCEYVAVEVVVEERAARSIITECRRCGASGILTYSLNTIVPDLDLARS</sequence>
<keyword evidence="10" id="KW-0547">Nucleotide-binding</keyword>
<dbReference type="GO" id="GO:0005737">
    <property type="term" value="C:cytoplasm"/>
    <property type="evidence" value="ECO:0007669"/>
    <property type="project" value="UniProtKB-SubCell"/>
</dbReference>
<dbReference type="InterPro" id="IPR001348">
    <property type="entry name" value="ATP_PRibTrfase_HisG"/>
</dbReference>
<dbReference type="InterPro" id="IPR020621">
    <property type="entry name" value="ATP-PRT_HisG_long"/>
</dbReference>
<keyword evidence="9" id="KW-0479">Metal-binding</keyword>
<dbReference type="Pfam" id="PF01634">
    <property type="entry name" value="HisG"/>
    <property type="match status" value="1"/>
</dbReference>
<evidence type="ECO:0000313" key="17">
    <source>
        <dbReference type="EMBL" id="CAD7694997.1"/>
    </source>
</evidence>
<dbReference type="InterPro" id="IPR013820">
    <property type="entry name" value="ATP_PRibTrfase_cat"/>
</dbReference>
<keyword evidence="7" id="KW-0328">Glycosyltransferase</keyword>
<evidence type="ECO:0000256" key="3">
    <source>
        <dbReference type="ARBA" id="ARBA00004667"/>
    </source>
</evidence>
<evidence type="ECO:0000256" key="7">
    <source>
        <dbReference type="ARBA" id="ARBA00022676"/>
    </source>
</evidence>
<dbReference type="NCBIfam" id="TIGR03455">
    <property type="entry name" value="HisG_C-term"/>
    <property type="match status" value="1"/>
</dbReference>
<feature type="domain" description="Histidine biosynthesis HisG C-terminal" evidence="16">
    <location>
        <begin position="296"/>
        <end position="366"/>
    </location>
</feature>
<comment type="subcellular location">
    <subcellularLocation>
        <location evidence="2">Cytoplasm</location>
    </subcellularLocation>
</comment>
<dbReference type="Pfam" id="PF08029">
    <property type="entry name" value="HisG_C"/>
    <property type="match status" value="1"/>
</dbReference>
<evidence type="ECO:0000259" key="15">
    <source>
        <dbReference type="Pfam" id="PF01634"/>
    </source>
</evidence>
<evidence type="ECO:0000256" key="11">
    <source>
        <dbReference type="ARBA" id="ARBA00022840"/>
    </source>
</evidence>
<dbReference type="Gene3D" id="3.30.70.120">
    <property type="match status" value="1"/>
</dbReference>
<feature type="compositionally biased region" description="Low complexity" evidence="14">
    <location>
        <begin position="14"/>
        <end position="31"/>
    </location>
</feature>
<keyword evidence="12" id="KW-0460">Magnesium</keyword>
<evidence type="ECO:0000256" key="2">
    <source>
        <dbReference type="ARBA" id="ARBA00004496"/>
    </source>
</evidence>
<dbReference type="EMBL" id="CAJHUC010000291">
    <property type="protein sequence ID" value="CAD7694997.1"/>
    <property type="molecule type" value="Genomic_DNA"/>
</dbReference>
<proteinExistence type="inferred from homology"/>
<evidence type="ECO:0000256" key="1">
    <source>
        <dbReference type="ARBA" id="ARBA00000915"/>
    </source>
</evidence>
<evidence type="ECO:0000256" key="13">
    <source>
        <dbReference type="ARBA" id="ARBA00023102"/>
    </source>
</evidence>
<dbReference type="SUPFAM" id="SSF54913">
    <property type="entry name" value="GlnB-like"/>
    <property type="match status" value="1"/>
</dbReference>
<dbReference type="GO" id="GO:0000287">
    <property type="term" value="F:magnesium ion binding"/>
    <property type="evidence" value="ECO:0007669"/>
    <property type="project" value="InterPro"/>
</dbReference>
<feature type="domain" description="ATP phosphoribosyltransferase catalytic" evidence="15">
    <location>
        <begin position="129"/>
        <end position="290"/>
    </location>
</feature>
<keyword evidence="11" id="KW-0067">ATP-binding</keyword>
<evidence type="ECO:0000256" key="9">
    <source>
        <dbReference type="ARBA" id="ARBA00022723"/>
    </source>
</evidence>
<evidence type="ECO:0000256" key="12">
    <source>
        <dbReference type="ARBA" id="ARBA00022842"/>
    </source>
</evidence>
<dbReference type="AlphaFoldDB" id="A0A8S1IK32"/>
<dbReference type="NCBIfam" id="TIGR00070">
    <property type="entry name" value="hisG"/>
    <property type="match status" value="1"/>
</dbReference>
<dbReference type="Gene3D" id="3.40.190.10">
    <property type="entry name" value="Periplasmic binding protein-like II"/>
    <property type="match status" value="2"/>
</dbReference>
<dbReference type="GO" id="GO:0000105">
    <property type="term" value="P:L-histidine biosynthetic process"/>
    <property type="evidence" value="ECO:0007669"/>
    <property type="project" value="UniProtKB-KW"/>
</dbReference>
<comment type="caution">
    <text evidence="17">The sequence shown here is derived from an EMBL/GenBank/DDBJ whole genome shotgun (WGS) entry which is preliminary data.</text>
</comment>
<dbReference type="InterPro" id="IPR013115">
    <property type="entry name" value="HisG_C"/>
</dbReference>
<feature type="region of interest" description="Disordered" evidence="14">
    <location>
        <begin position="1"/>
        <end position="34"/>
    </location>
</feature>
<dbReference type="GO" id="GO:0005524">
    <property type="term" value="F:ATP binding"/>
    <property type="evidence" value="ECO:0007669"/>
    <property type="project" value="UniProtKB-KW"/>
</dbReference>
<protein>
    <recommendedName>
        <fullName evidence="4">ATP phosphoribosyltransferase</fullName>
        <ecNumber evidence="4">2.4.2.17</ecNumber>
    </recommendedName>
</protein>
<evidence type="ECO:0000256" key="14">
    <source>
        <dbReference type="SAM" id="MobiDB-lite"/>
    </source>
</evidence>
<dbReference type="PANTHER" id="PTHR21403:SF10">
    <property type="entry name" value="ATP PHOSPHORIBOSYLTRANSFERASE"/>
    <property type="match status" value="1"/>
</dbReference>
<gene>
    <name evidence="17" type="ORF">OSTQU699_LOCUS358</name>
</gene>
<dbReference type="InterPro" id="IPR011322">
    <property type="entry name" value="N-reg_PII-like_a/b"/>
</dbReference>
<dbReference type="Proteomes" id="UP000708148">
    <property type="component" value="Unassembled WGS sequence"/>
</dbReference>
<comment type="catalytic activity">
    <reaction evidence="1">
        <text>1-(5-phospho-beta-D-ribosyl)-ATP + diphosphate = 5-phospho-alpha-D-ribose 1-diphosphate + ATP</text>
        <dbReference type="Rhea" id="RHEA:18473"/>
        <dbReference type="ChEBI" id="CHEBI:30616"/>
        <dbReference type="ChEBI" id="CHEBI:33019"/>
        <dbReference type="ChEBI" id="CHEBI:58017"/>
        <dbReference type="ChEBI" id="CHEBI:73183"/>
        <dbReference type="EC" id="2.4.2.17"/>
    </reaction>
</comment>
<dbReference type="PANTHER" id="PTHR21403">
    <property type="entry name" value="ATP PHOSPHORIBOSYLTRANSFERASE ATP-PRTASE"/>
    <property type="match status" value="1"/>
</dbReference>
<evidence type="ECO:0000313" key="18">
    <source>
        <dbReference type="Proteomes" id="UP000708148"/>
    </source>
</evidence>
<keyword evidence="6" id="KW-0028">Amino-acid biosynthesis</keyword>
<evidence type="ECO:0000256" key="4">
    <source>
        <dbReference type="ARBA" id="ARBA00011946"/>
    </source>
</evidence>
<keyword evidence="5" id="KW-0963">Cytoplasm</keyword>
<keyword evidence="8" id="KW-0808">Transferase</keyword>
<dbReference type="EC" id="2.4.2.17" evidence="4"/>
<organism evidence="17 18">
    <name type="scientific">Ostreobium quekettii</name>
    <dbReference type="NCBI Taxonomy" id="121088"/>
    <lineage>
        <taxon>Eukaryota</taxon>
        <taxon>Viridiplantae</taxon>
        <taxon>Chlorophyta</taxon>
        <taxon>core chlorophytes</taxon>
        <taxon>Ulvophyceae</taxon>
        <taxon>TCBD clade</taxon>
        <taxon>Bryopsidales</taxon>
        <taxon>Ostreobineae</taxon>
        <taxon>Ostreobiaceae</taxon>
        <taxon>Ostreobium</taxon>
    </lineage>
</organism>
<dbReference type="HAMAP" id="MF_00079">
    <property type="entry name" value="HisG_Long"/>
    <property type="match status" value="1"/>
</dbReference>
<dbReference type="InterPro" id="IPR015867">
    <property type="entry name" value="N-reg_PII/ATP_PRibTrfase_C"/>
</dbReference>
<evidence type="ECO:0000256" key="5">
    <source>
        <dbReference type="ARBA" id="ARBA00022490"/>
    </source>
</evidence>
<feature type="region of interest" description="Disordered" evidence="14">
    <location>
        <begin position="58"/>
        <end position="78"/>
    </location>
</feature>
<keyword evidence="18" id="KW-1185">Reference proteome</keyword>
<evidence type="ECO:0000256" key="6">
    <source>
        <dbReference type="ARBA" id="ARBA00022605"/>
    </source>
</evidence>
<evidence type="ECO:0000259" key="16">
    <source>
        <dbReference type="Pfam" id="PF08029"/>
    </source>
</evidence>
<keyword evidence="13" id="KW-0368">Histidine biosynthesis</keyword>
<name>A0A8S1IK32_9CHLO</name>
<dbReference type="GO" id="GO:0003879">
    <property type="term" value="F:ATP phosphoribosyltransferase activity"/>
    <property type="evidence" value="ECO:0007669"/>
    <property type="project" value="UniProtKB-EC"/>
</dbReference>
<evidence type="ECO:0000256" key="8">
    <source>
        <dbReference type="ARBA" id="ARBA00022679"/>
    </source>
</evidence>
<comment type="pathway">
    <text evidence="3">Amino-acid biosynthesis; L-histidine biosynthesis; L-histidine from 5-phospho-alpha-D-ribose 1-diphosphate: step 1/9.</text>
</comment>
<dbReference type="OrthoDB" id="564078at2759"/>
<reference evidence="17" key="1">
    <citation type="submission" date="2020-12" db="EMBL/GenBank/DDBJ databases">
        <authorList>
            <person name="Iha C."/>
        </authorList>
    </citation>
    <scope>NUCLEOTIDE SEQUENCE</scope>
</reference>